<dbReference type="PROSITE" id="PS50222">
    <property type="entry name" value="EF_HAND_2"/>
    <property type="match status" value="2"/>
</dbReference>
<reference evidence="5" key="1">
    <citation type="submission" date="2025-08" db="UniProtKB">
        <authorList>
            <consortium name="RefSeq"/>
        </authorList>
    </citation>
    <scope>IDENTIFICATION</scope>
    <source>
        <tissue evidence="5">Testes</tissue>
    </source>
</reference>
<sequence length="1660" mass="187156">MASEYKVGQRILVLADGKNWVLGDVLEVGKNYAFKVHYDGWDAAYDEVKKLEDCYCWNQFESVMAWMWYDATVLEVVIHRVKVTFDNCPATFTGAWVGDNQVKPAPDTSQSKDGDYSVGQKVSIFRSKRWIPSTVVEIGSPFIYEVTYDGWGDQYDECVSPEKCKLRNGQRIGSDPKVIKKGCQLNILWADGNWYAATVLNVGDGVAKVHCDGMPPELDGWVFATQIKPLEGVAGAKSNVAKSQDIPDQPRGKFKKIEHKKVVTGVEKFDETDAESKWQEMLKSKLLPQGTIKEMESKIKSSKKPAWSGKPLPSDEYEASIAATDEDMEYAEMLAKILEKRGIKVTTDVDKVHDSRVFVVIYSDSTARDENVVRHLTRAAERFNSGETIIVPVIRSGCTPRVLDKIPDNIAYSLSNTNFINMASFHDPLQKTLQTRVNELADVIRHHAREETDWNLTGLWCCQAIVTDERSGQSLVKDFFVLLQQDGTKITGKSTHEWKISGEVKNSIVTIKFEYRGEWTQHTEGTWEEKDYMMVGEISAIVTNQGYRLEGNYAHKADAGNSEVPGVGYQRCSLVGLFNATLERNGLSGLYLCDFGDNDPSYIGIVHLGGNEVILDLPWAYGVRFNGFYDTITKNINITSPHQFYSWTIYGIVQCDDSKSTVIKGPFSYVDSSGVTQPSIDVTMKRDEIHQKYVASAKSHGDDANLMKMYKMQPERKLPIPFIPHVYKPITSDEFAVIICCTSHEKKHAEKLKKNLEDMEVTPVTLDLKNAQKARTLILLLSSHTQESKELIDIVSEAAEEEKPIFNIGLDSWFSIFGEKNWKDQELREQLMNALARLNQTPDTTLDRNHSNFYGLVKGIKKYTHQPIFYLTGLWELEYIGENTSRYTDINAAFKKEPEMLGGEPYEGNIDTPPAGSQKKCPAIIFIYFNHGANEVLSATDFVTTGVTGSFDTTTCTLHMTSTTAIYEFQINASSDVMLGHYINKVTKRKYKVMASYCSDGLSGLYEYANTMIGITQSGDGVGTVVTYEGVFPATVSNGQLVYHMSMPAEYGGSSTIAAMVNEYADGIRLEGYMFLKKQLLPRISFRAVQRVHRLNRIIKKGNQKSEAPQSVLKLVDNFFSCRQKRDHKAVMKLLSPIASDNYPLDVFLKEAKDAEKMEGKLIPKSARLVGIREMSSGGQKIGQTRYEFDLDFERRKDYRFSFLIQDSDGLVAGLESLEEEAVSQHFSEYDVMISYRSWDARWVDLLQEYLEKHGVVVWRDRRMEVGVNWSEDITRAVRKSGCVISCISENYLASVLCTKEVRMATEVGRSVIPLVLPETQTPKGQGQRMVSSHYKGKHLPHSVAHELSGITWIDFREVSKLNEPDPTDLKSFEKKYGTHLQMLVDTVCEINGLHRVSDLTGEWLIEVGVGADKEEVILNITEMDGNKLNGTLTLVKFRCVEFELDNYSYFRGSYLRVSGTTRLGVLTQTFVLTATLATGGNVFNGNYQMFETPIEVTIGEKVNMAQLMKYKNVKNGCYRQPAKGVRKGVGADLRKQFLSKFERWALDMDMAKEIIPDEKEVEELLKAFNVYDRDGSSALDLDELDLAVRMSGTRATKKQLLEMMEEVDLDKSGYVDFYEFLEIMKKTDPKRGKVKTSKATGWFSKGVLSQKGSGICAIQ</sequence>
<dbReference type="Gene3D" id="1.10.238.10">
    <property type="entry name" value="EF-hand"/>
    <property type="match status" value="1"/>
</dbReference>
<dbReference type="GeneID" id="100371929"/>
<evidence type="ECO:0000313" key="4">
    <source>
        <dbReference type="Proteomes" id="UP000694865"/>
    </source>
</evidence>
<dbReference type="PROSITE" id="PS00018">
    <property type="entry name" value="EF_HAND_1"/>
    <property type="match status" value="1"/>
</dbReference>
<feature type="domain" description="EF-hand" evidence="3">
    <location>
        <begin position="1560"/>
        <end position="1595"/>
    </location>
</feature>
<dbReference type="InterPro" id="IPR002048">
    <property type="entry name" value="EF_hand_dom"/>
</dbReference>
<feature type="domain" description="TIR" evidence="2">
    <location>
        <begin position="1228"/>
        <end position="1360"/>
    </location>
</feature>
<dbReference type="SUPFAM" id="SSF52200">
    <property type="entry name" value="Toll/Interleukin receptor TIR domain"/>
    <property type="match status" value="2"/>
</dbReference>
<dbReference type="Pfam" id="PF13499">
    <property type="entry name" value="EF-hand_7"/>
    <property type="match status" value="1"/>
</dbReference>
<feature type="domain" description="EF-hand" evidence="3">
    <location>
        <begin position="1596"/>
        <end position="1631"/>
    </location>
</feature>
<dbReference type="InterPro" id="IPR035897">
    <property type="entry name" value="Toll_tir_struct_dom_sf"/>
</dbReference>
<proteinExistence type="predicted"/>
<dbReference type="PROSITE" id="PS50104">
    <property type="entry name" value="TIR"/>
    <property type="match status" value="1"/>
</dbReference>
<protein>
    <submittedName>
        <fullName evidence="5">Uncharacterized protein LOC100371929</fullName>
    </submittedName>
</protein>
<name>A0ABM0GUY5_SACKO</name>
<dbReference type="PANTHER" id="PTHR47508">
    <property type="entry name" value="SAM DOMAIN-CONTAINING PROTEIN-RELATED"/>
    <property type="match status" value="1"/>
</dbReference>
<dbReference type="RefSeq" id="XP_002737904.1">
    <property type="nucleotide sequence ID" value="XM_002737858.1"/>
</dbReference>
<dbReference type="InterPro" id="IPR011992">
    <property type="entry name" value="EF-hand-dom_pair"/>
</dbReference>
<evidence type="ECO:0000259" key="3">
    <source>
        <dbReference type="PROSITE" id="PS50222"/>
    </source>
</evidence>
<dbReference type="CDD" id="cd00051">
    <property type="entry name" value="EFh"/>
    <property type="match status" value="1"/>
</dbReference>
<dbReference type="InterPro" id="IPR016197">
    <property type="entry name" value="Chromo-like_dom_sf"/>
</dbReference>
<dbReference type="Gene3D" id="2.30.30.140">
    <property type="match status" value="2"/>
</dbReference>
<keyword evidence="1" id="KW-0106">Calcium</keyword>
<dbReference type="InterPro" id="IPR000157">
    <property type="entry name" value="TIR_dom"/>
</dbReference>
<organism evidence="4 5">
    <name type="scientific">Saccoglossus kowalevskii</name>
    <name type="common">Acorn worm</name>
    <dbReference type="NCBI Taxonomy" id="10224"/>
    <lineage>
        <taxon>Eukaryota</taxon>
        <taxon>Metazoa</taxon>
        <taxon>Hemichordata</taxon>
        <taxon>Enteropneusta</taxon>
        <taxon>Harrimaniidae</taxon>
        <taxon>Saccoglossus</taxon>
    </lineage>
</organism>
<dbReference type="SUPFAM" id="SSF47473">
    <property type="entry name" value="EF-hand"/>
    <property type="match status" value="1"/>
</dbReference>
<dbReference type="Pfam" id="PF13676">
    <property type="entry name" value="TIR_2"/>
    <property type="match status" value="1"/>
</dbReference>
<dbReference type="SMART" id="SM00054">
    <property type="entry name" value="EFh"/>
    <property type="match status" value="2"/>
</dbReference>
<gene>
    <name evidence="5" type="primary">LOC100371929</name>
</gene>
<evidence type="ECO:0000313" key="5">
    <source>
        <dbReference type="RefSeq" id="XP_002737904.1"/>
    </source>
</evidence>
<dbReference type="InterPro" id="IPR018247">
    <property type="entry name" value="EF_Hand_1_Ca_BS"/>
</dbReference>
<dbReference type="SMART" id="SM00255">
    <property type="entry name" value="TIR"/>
    <property type="match status" value="1"/>
</dbReference>
<dbReference type="SUPFAM" id="SSF54160">
    <property type="entry name" value="Chromo domain-like"/>
    <property type="match status" value="1"/>
</dbReference>
<dbReference type="Gene3D" id="3.40.50.10140">
    <property type="entry name" value="Toll/interleukin-1 receptor homology (TIR) domain"/>
    <property type="match status" value="1"/>
</dbReference>
<dbReference type="Proteomes" id="UP000694865">
    <property type="component" value="Unplaced"/>
</dbReference>
<accession>A0ABM0GUY5</accession>
<keyword evidence="4" id="KW-1185">Reference proteome</keyword>
<dbReference type="PANTHER" id="PTHR47508:SF1">
    <property type="entry name" value="NON-SPECIFIC SERINE_THREONINE PROTEIN KINASE"/>
    <property type="match status" value="1"/>
</dbReference>
<evidence type="ECO:0000256" key="1">
    <source>
        <dbReference type="ARBA" id="ARBA00022837"/>
    </source>
</evidence>
<evidence type="ECO:0000259" key="2">
    <source>
        <dbReference type="PROSITE" id="PS50104"/>
    </source>
</evidence>